<protein>
    <submittedName>
        <fullName evidence="2">Uncharacterized protein</fullName>
    </submittedName>
</protein>
<reference evidence="3" key="1">
    <citation type="submission" date="2020-06" db="EMBL/GenBank/DDBJ databases">
        <title>A chromosome-scale genome assembly of Talaromyces rugulosus W13939.</title>
        <authorList>
            <person name="Wang B."/>
            <person name="Guo L."/>
            <person name="Ye K."/>
            <person name="Wang L."/>
        </authorList>
    </citation>
    <scope>NUCLEOTIDE SEQUENCE [LARGE SCALE GENOMIC DNA]</scope>
    <source>
        <strain evidence="3">W13939</strain>
    </source>
</reference>
<evidence type="ECO:0000313" key="3">
    <source>
        <dbReference type="Proteomes" id="UP000509510"/>
    </source>
</evidence>
<organism evidence="2 3">
    <name type="scientific">Talaromyces rugulosus</name>
    <name type="common">Penicillium rugulosum</name>
    <dbReference type="NCBI Taxonomy" id="121627"/>
    <lineage>
        <taxon>Eukaryota</taxon>
        <taxon>Fungi</taxon>
        <taxon>Dikarya</taxon>
        <taxon>Ascomycota</taxon>
        <taxon>Pezizomycotina</taxon>
        <taxon>Eurotiomycetes</taxon>
        <taxon>Eurotiomycetidae</taxon>
        <taxon>Eurotiales</taxon>
        <taxon>Trichocomaceae</taxon>
        <taxon>Talaromyces</taxon>
        <taxon>Talaromyces sect. Islandici</taxon>
    </lineage>
</organism>
<dbReference type="GeneID" id="55996522"/>
<keyword evidence="3" id="KW-1185">Reference proteome</keyword>
<feature type="compositionally biased region" description="Polar residues" evidence="1">
    <location>
        <begin position="81"/>
        <end position="94"/>
    </location>
</feature>
<dbReference type="EMBL" id="CP055902">
    <property type="protein sequence ID" value="QKX61882.1"/>
    <property type="molecule type" value="Genomic_DNA"/>
</dbReference>
<dbReference type="Proteomes" id="UP000509510">
    <property type="component" value="Chromosome V"/>
</dbReference>
<dbReference type="RefSeq" id="XP_035348056.1">
    <property type="nucleotide sequence ID" value="XM_035492163.1"/>
</dbReference>
<name>A0A7H8R696_TALRU</name>
<dbReference type="OrthoDB" id="2129362at2759"/>
<evidence type="ECO:0000256" key="1">
    <source>
        <dbReference type="SAM" id="MobiDB-lite"/>
    </source>
</evidence>
<dbReference type="AlphaFoldDB" id="A0A7H8R696"/>
<sequence>MSSKDQDDPDENTLLFDSFRASFQRWSRPAYKKVAQQSQPPKPVAENICLEKSGETAVQETTHSEGEALRPLSPHEPVPSTEGSIRQLSTQSEKASLGHGDEAKSDLGSAAPECLDEASHGSSAKSRDEDNKSIASNETVNGDAAMPPIPIAPASGRHPQPPPSPITVETEKMMKTEDASPELRSELKAIGDSVRNGNWWIKRAKERRDLRCGSPVGRNYHKKNYVLETNVASQTNNMDKFPKDILDEQKSEMQYTVYRDSARAYPRYKRGKGILASTTKTETEVPVYETVPPIPSFEKMFKILVLKGRRRNPVNQDERAICGANWDCFSAASGAERFELTKRFWSWIDDTIPYGWIVDIYHEPFFDGTAHADGMRGFYIAADVLDEAGHVRKCELEPCRKIEKESLPAKTLPTFSLDTVNW</sequence>
<accession>A0A7H8R696</accession>
<feature type="region of interest" description="Disordered" evidence="1">
    <location>
        <begin position="29"/>
        <end position="167"/>
    </location>
</feature>
<proteinExistence type="predicted"/>
<evidence type="ECO:0000313" key="2">
    <source>
        <dbReference type="EMBL" id="QKX61882.1"/>
    </source>
</evidence>
<dbReference type="KEGG" id="trg:TRUGW13939_09038"/>
<gene>
    <name evidence="2" type="ORF">TRUGW13939_09038</name>
</gene>